<gene>
    <name evidence="1" type="ORF">JTE90_021071</name>
</gene>
<organism evidence="1 2">
    <name type="scientific">Oedothorax gibbosus</name>
    <dbReference type="NCBI Taxonomy" id="931172"/>
    <lineage>
        <taxon>Eukaryota</taxon>
        <taxon>Metazoa</taxon>
        <taxon>Ecdysozoa</taxon>
        <taxon>Arthropoda</taxon>
        <taxon>Chelicerata</taxon>
        <taxon>Arachnida</taxon>
        <taxon>Araneae</taxon>
        <taxon>Araneomorphae</taxon>
        <taxon>Entelegynae</taxon>
        <taxon>Araneoidea</taxon>
        <taxon>Linyphiidae</taxon>
        <taxon>Erigoninae</taxon>
        <taxon>Oedothorax</taxon>
    </lineage>
</organism>
<evidence type="ECO:0000313" key="1">
    <source>
        <dbReference type="EMBL" id="KAG8199059.1"/>
    </source>
</evidence>
<dbReference type="Proteomes" id="UP000827092">
    <property type="component" value="Unassembled WGS sequence"/>
</dbReference>
<sequence length="68" mass="7834">MVGRTPCKLSLVFYDPCLLRSDAEEQERNALESMGKKKKTPRLPIKRFGEWDSYTAVDRSLCLRDKGV</sequence>
<protein>
    <submittedName>
        <fullName evidence="1">Uncharacterized protein</fullName>
    </submittedName>
</protein>
<evidence type="ECO:0000313" key="2">
    <source>
        <dbReference type="Proteomes" id="UP000827092"/>
    </source>
</evidence>
<keyword evidence="2" id="KW-1185">Reference proteome</keyword>
<dbReference type="EMBL" id="JAFNEN010000032">
    <property type="protein sequence ID" value="KAG8199059.1"/>
    <property type="molecule type" value="Genomic_DNA"/>
</dbReference>
<accession>A0AAV6VTM6</accession>
<dbReference type="AlphaFoldDB" id="A0AAV6VTM6"/>
<name>A0AAV6VTM6_9ARAC</name>
<comment type="caution">
    <text evidence="1">The sequence shown here is derived from an EMBL/GenBank/DDBJ whole genome shotgun (WGS) entry which is preliminary data.</text>
</comment>
<proteinExistence type="predicted"/>
<reference evidence="1 2" key="1">
    <citation type="journal article" date="2022" name="Nat. Ecol. Evol.">
        <title>A masculinizing supergene underlies an exaggerated male reproductive morph in a spider.</title>
        <authorList>
            <person name="Hendrickx F."/>
            <person name="De Corte Z."/>
            <person name="Sonet G."/>
            <person name="Van Belleghem S.M."/>
            <person name="Kostlbacher S."/>
            <person name="Vangestel C."/>
        </authorList>
    </citation>
    <scope>NUCLEOTIDE SEQUENCE [LARGE SCALE GENOMIC DNA]</scope>
    <source>
        <strain evidence="1">W744_W776</strain>
    </source>
</reference>